<dbReference type="Pfam" id="PF14510">
    <property type="entry name" value="ABC_trans_N"/>
    <property type="match status" value="1"/>
</dbReference>
<dbReference type="InterPro" id="IPR034003">
    <property type="entry name" value="ABCG_PDR_2"/>
</dbReference>
<keyword evidence="13" id="KW-1185">Reference proteome</keyword>
<evidence type="ECO:0000256" key="2">
    <source>
        <dbReference type="ARBA" id="ARBA00006012"/>
    </source>
</evidence>
<dbReference type="EMBL" id="JAAWWB010000006">
    <property type="protein sequence ID" value="KAG6780495.1"/>
    <property type="molecule type" value="Genomic_DNA"/>
</dbReference>
<evidence type="ECO:0000256" key="3">
    <source>
        <dbReference type="ARBA" id="ARBA00022448"/>
    </source>
</evidence>
<proteinExistence type="inferred from homology"/>
<dbReference type="FunFam" id="3.40.50.300:FF:000179">
    <property type="entry name" value="ABC transporter G family member 34"/>
    <property type="match status" value="1"/>
</dbReference>
<dbReference type="Pfam" id="PF00005">
    <property type="entry name" value="ABC_tran"/>
    <property type="match status" value="2"/>
</dbReference>
<dbReference type="Pfam" id="PF01061">
    <property type="entry name" value="ABC2_membrane"/>
    <property type="match status" value="2"/>
</dbReference>
<keyword evidence="8 10" id="KW-1133">Transmembrane helix</keyword>
<keyword evidence="6" id="KW-0547">Nucleotide-binding</keyword>
<feature type="transmembrane region" description="Helical" evidence="10">
    <location>
        <begin position="1405"/>
        <end position="1428"/>
    </location>
</feature>
<comment type="subcellular location">
    <subcellularLocation>
        <location evidence="1">Membrane</location>
        <topology evidence="1">Multi-pass membrane protein</topology>
    </subcellularLocation>
</comment>
<feature type="transmembrane region" description="Helical" evidence="10">
    <location>
        <begin position="536"/>
        <end position="555"/>
    </location>
</feature>
<dbReference type="PANTHER" id="PTHR48040:SF22">
    <property type="entry name" value="ABC TRANSPORTER DOMAIN-CONTAINING PROTEIN"/>
    <property type="match status" value="1"/>
</dbReference>
<feature type="transmembrane region" description="Helical" evidence="10">
    <location>
        <begin position="1271"/>
        <end position="1291"/>
    </location>
</feature>
<evidence type="ECO:0000256" key="7">
    <source>
        <dbReference type="ARBA" id="ARBA00022840"/>
    </source>
</evidence>
<dbReference type="InterPro" id="IPR003439">
    <property type="entry name" value="ABC_transporter-like_ATP-bd"/>
</dbReference>
<dbReference type="PANTHER" id="PTHR48040">
    <property type="entry name" value="PLEIOTROPIC DRUG RESISTANCE PROTEIN 1-LIKE ISOFORM X1"/>
    <property type="match status" value="1"/>
</dbReference>
<feature type="transmembrane region" description="Helical" evidence="10">
    <location>
        <begin position="1355"/>
        <end position="1374"/>
    </location>
</feature>
<evidence type="ECO:0000313" key="12">
    <source>
        <dbReference type="EMBL" id="KAG6780495.1"/>
    </source>
</evidence>
<keyword evidence="7" id="KW-0067">ATP-binding</keyword>
<dbReference type="GO" id="GO:0016887">
    <property type="term" value="F:ATP hydrolysis activity"/>
    <property type="evidence" value="ECO:0007669"/>
    <property type="project" value="InterPro"/>
</dbReference>
<feature type="domain" description="ABC transporter" evidence="11">
    <location>
        <begin position="839"/>
        <end position="1091"/>
    </location>
</feature>
<dbReference type="InterPro" id="IPR034001">
    <property type="entry name" value="ABCG_PDR_1"/>
</dbReference>
<dbReference type="InterPro" id="IPR029481">
    <property type="entry name" value="ABC_trans_N"/>
</dbReference>
<evidence type="ECO:0000256" key="9">
    <source>
        <dbReference type="ARBA" id="ARBA00023136"/>
    </source>
</evidence>
<dbReference type="SMART" id="SM00382">
    <property type="entry name" value="AAA"/>
    <property type="match status" value="2"/>
</dbReference>
<evidence type="ECO:0000256" key="8">
    <source>
        <dbReference type="ARBA" id="ARBA00022989"/>
    </source>
</evidence>
<feature type="transmembrane region" description="Helical" evidence="10">
    <location>
        <begin position="727"/>
        <end position="746"/>
    </location>
</feature>
<name>A0A8X8A4P1_POPTO</name>
<keyword evidence="3" id="KW-0813">Transport</keyword>
<dbReference type="Pfam" id="PF19055">
    <property type="entry name" value="ABC2_membrane_7"/>
    <property type="match status" value="1"/>
</dbReference>
<dbReference type="GO" id="GO:0005524">
    <property type="term" value="F:ATP binding"/>
    <property type="evidence" value="ECO:0007669"/>
    <property type="project" value="UniProtKB-KW"/>
</dbReference>
<feature type="transmembrane region" description="Helical" evidence="10">
    <location>
        <begin position="1186"/>
        <end position="1203"/>
    </location>
</feature>
<dbReference type="FunFam" id="3.40.50.300:FF:000059">
    <property type="entry name" value="ABC transporter G family member 40"/>
    <property type="match status" value="1"/>
</dbReference>
<feature type="transmembrane region" description="Helical" evidence="10">
    <location>
        <begin position="587"/>
        <end position="607"/>
    </location>
</feature>
<comment type="similarity">
    <text evidence="2">Belongs to the ABC transporter superfamily. ABCG family. PDR (TC 3.A.1.205) subfamily.</text>
</comment>
<comment type="caution">
    <text evidence="12">The sequence shown here is derived from an EMBL/GenBank/DDBJ whole genome shotgun (WGS) entry which is preliminary data.</text>
</comment>
<dbReference type="PROSITE" id="PS50893">
    <property type="entry name" value="ABC_TRANSPORTER_2"/>
    <property type="match status" value="2"/>
</dbReference>
<dbReference type="CDD" id="cd03232">
    <property type="entry name" value="ABCG_PDR_domain2"/>
    <property type="match status" value="1"/>
</dbReference>
<protein>
    <recommendedName>
        <fullName evidence="11">ABC transporter domain-containing protein</fullName>
    </recommendedName>
</protein>
<feature type="transmembrane region" description="Helical" evidence="10">
    <location>
        <begin position="1298"/>
        <end position="1322"/>
    </location>
</feature>
<dbReference type="OrthoDB" id="66620at2759"/>
<evidence type="ECO:0000256" key="5">
    <source>
        <dbReference type="ARBA" id="ARBA00022737"/>
    </source>
</evidence>
<dbReference type="InterPro" id="IPR043926">
    <property type="entry name" value="ABCG_dom"/>
</dbReference>
<sequence>MNSGGLYRVKSSLPANSSSIWRNNGMETFSRSSREEDDEEALKWAAIERLPTYSRLRKGLLTTPQGEACEIDIHKLGFQERKNLMERLVKVAETDNEKFLLKLKNRLDGVGIEIPTVEVRFEHLNVETEVYLGSRALPTIFNSFANIVEGSLNYLRMLPSRKKRMHILNDVSGIIKPCRMTLLLGPPGSGKTTLLLALAGKLPNNLEDSGRVTYNGHEMNEFVPQRTAAYISQHDLHIAEMTVRETLSFSARCQGTGARYEMLAELLRREKAAGIKPDPDLDVFMKVLGLEVCADTMLGDELLRGVSGGQKKRVTTGEMLVGSAKVLLMDEISTGLDSSTTFQIMNSLKQCICILNGTAFISLLQPAPETYDLFDDIILLSDGHIVYQGPRGHVLEFFESMGFKCPERKGVADFLQEVTSRKDQKQYWARKDEPHCFVTVKEFSEAFQSFHVGRRLGNELAIPFERSKSHPSVLTTEKYGVNKKELLRACFSRELLLMKRNSFVYIFKLIQLILMALIGSTLFIRTEMHRDSIIDGGIYMGALFFILVMIMFNGMSEIGLSIMKLPVFYKQRDLLFYPAWAYALPTWILKIPITIIEVAVWVFITYYTMGFDPNVERQFLVLFLANQMASALFRLLAAVGRNLTVSSTLASFVFLMLFTNCGFVLSRENVKKWFIWGYWISPMMYGENALAVNEFLGKSWSRVLPFSTEPLGVVVLKSRGFFTEAHWYWIGVGALIGFTVVCNFSYTAALTCLDPLEKVQGVRLEESPGNKENDKAKGALELLSLVNSLDHQNEAENEEEIRKRFNSCRSSSVMSEATTIGASQNKKRGMILPFEQNFITFDEVTYSINMPQEMKDQGIREDKLILLRGVSGAFKPGVLTALMGVTGAGKTTLMDVLAGRKTGGYIEGNITISGYPKRQETFARISGYCEQNDIHSPLVTVYESLLFSAWLRLPVEIDNEERKLFIEEVMELVELTPLREALVGLPGVSGLSTEQRKRLTIAVELVANPSIIFMDEPTTGLDARAAAIVMRTVRNTVDTGRTVVCTIHQPSIDIFESFDELFLLKQGGQEIYVGPVGRHSCELIKYFEGVQGVSKIKDGYNPATWMLEITSSVQEITLGVDFIDVYKHSELYRTNKELIKGLSSPAPGSKDLYFPTQYQQSFFRQFIACLLKQHWSYGRNPPYNTVRFLVTVFIALMFGTMFWDLGSKTTKEQDLLNAMGSMYTAVLFLGVQNCGSVQPVVSIERTVFYRERAAGMYSAFPYAMAQVVVELPYLLAQAVAYSIIVYSMIGFEWTVAKFFWYLFYTCLTLFQFTFFGMMAVGVTPNHHMAAIVSTAFYSVWNLFSGFMVPLTRIPVWWRWFYWACPIAWTLYGLLESQYGDRKDMLDTGVTVDDFMRKYFSFRHDFLGVVAAVNVGFAVLFALVFAISLKIFNFQKR</sequence>
<dbReference type="GO" id="GO:0140359">
    <property type="term" value="F:ABC-type transporter activity"/>
    <property type="evidence" value="ECO:0007669"/>
    <property type="project" value="InterPro"/>
</dbReference>
<dbReference type="GO" id="GO:0016020">
    <property type="term" value="C:membrane"/>
    <property type="evidence" value="ECO:0007669"/>
    <property type="project" value="UniProtKB-SubCell"/>
</dbReference>
<evidence type="ECO:0000256" key="10">
    <source>
        <dbReference type="SAM" id="Phobius"/>
    </source>
</evidence>
<feature type="transmembrane region" description="Helical" evidence="10">
    <location>
        <begin position="619"/>
        <end position="637"/>
    </location>
</feature>
<accession>A0A8X8A4P1</accession>
<keyword evidence="4 10" id="KW-0812">Transmembrane</keyword>
<gene>
    <name evidence="12" type="ORF">POTOM_013357</name>
</gene>
<dbReference type="Pfam" id="PF08370">
    <property type="entry name" value="PDR_assoc"/>
    <property type="match status" value="1"/>
</dbReference>
<feature type="transmembrane region" description="Helical" evidence="10">
    <location>
        <begin position="643"/>
        <end position="665"/>
    </location>
</feature>
<evidence type="ECO:0000256" key="4">
    <source>
        <dbReference type="ARBA" id="ARBA00022692"/>
    </source>
</evidence>
<dbReference type="InterPro" id="IPR013581">
    <property type="entry name" value="PDR_assoc"/>
</dbReference>
<evidence type="ECO:0000256" key="6">
    <source>
        <dbReference type="ARBA" id="ARBA00022741"/>
    </source>
</evidence>
<feature type="transmembrane region" description="Helical" evidence="10">
    <location>
        <begin position="503"/>
        <end position="524"/>
    </location>
</feature>
<reference evidence="12" key="1">
    <citation type="journal article" date="2020" name="bioRxiv">
        <title>Hybrid origin of Populus tomentosa Carr. identified through genome sequencing and phylogenomic analysis.</title>
        <authorList>
            <person name="An X."/>
            <person name="Gao K."/>
            <person name="Chen Z."/>
            <person name="Li J."/>
            <person name="Yang X."/>
            <person name="Yang X."/>
            <person name="Zhou J."/>
            <person name="Guo T."/>
            <person name="Zhao T."/>
            <person name="Huang S."/>
            <person name="Miao D."/>
            <person name="Khan W.U."/>
            <person name="Rao P."/>
            <person name="Ye M."/>
            <person name="Lei B."/>
            <person name="Liao W."/>
            <person name="Wang J."/>
            <person name="Ji L."/>
            <person name="Li Y."/>
            <person name="Guo B."/>
            <person name="Mustafa N.S."/>
            <person name="Li S."/>
            <person name="Yun Q."/>
            <person name="Keller S.R."/>
            <person name="Mao J."/>
            <person name="Zhang R."/>
            <person name="Strauss S.H."/>
        </authorList>
    </citation>
    <scope>NUCLEOTIDE SEQUENCE</scope>
    <source>
        <strain evidence="12">GM15</strain>
        <tissue evidence="12">Leaf</tissue>
    </source>
</reference>
<evidence type="ECO:0000256" key="1">
    <source>
        <dbReference type="ARBA" id="ARBA00004141"/>
    </source>
</evidence>
<dbReference type="InterPro" id="IPR013525">
    <property type="entry name" value="ABC2_TM"/>
</dbReference>
<dbReference type="Proteomes" id="UP000886885">
    <property type="component" value="Chromosome 3D"/>
</dbReference>
<keyword evidence="5" id="KW-0677">Repeat</keyword>
<evidence type="ECO:0000313" key="13">
    <source>
        <dbReference type="Proteomes" id="UP000886885"/>
    </source>
</evidence>
<keyword evidence="9 10" id="KW-0472">Membrane</keyword>
<feature type="domain" description="ABC transporter" evidence="11">
    <location>
        <begin position="152"/>
        <end position="407"/>
    </location>
</feature>
<evidence type="ECO:0000259" key="11">
    <source>
        <dbReference type="PROSITE" id="PS50893"/>
    </source>
</evidence>
<dbReference type="CDD" id="cd03233">
    <property type="entry name" value="ABCG_PDR_domain1"/>
    <property type="match status" value="1"/>
</dbReference>
<dbReference type="InterPro" id="IPR003593">
    <property type="entry name" value="AAA+_ATPase"/>
</dbReference>
<organism evidence="12 13">
    <name type="scientific">Populus tomentosa</name>
    <name type="common">Chinese white poplar</name>
    <dbReference type="NCBI Taxonomy" id="118781"/>
    <lineage>
        <taxon>Eukaryota</taxon>
        <taxon>Viridiplantae</taxon>
        <taxon>Streptophyta</taxon>
        <taxon>Embryophyta</taxon>
        <taxon>Tracheophyta</taxon>
        <taxon>Spermatophyta</taxon>
        <taxon>Magnoliopsida</taxon>
        <taxon>eudicotyledons</taxon>
        <taxon>Gunneridae</taxon>
        <taxon>Pentapetalae</taxon>
        <taxon>rosids</taxon>
        <taxon>fabids</taxon>
        <taxon>Malpighiales</taxon>
        <taxon>Salicaceae</taxon>
        <taxon>Saliceae</taxon>
        <taxon>Populus</taxon>
    </lineage>
</organism>
<feature type="transmembrane region" description="Helical" evidence="10">
    <location>
        <begin position="1328"/>
        <end position="1348"/>
    </location>
</feature>